<evidence type="ECO:0000313" key="2">
    <source>
        <dbReference type="Proteomes" id="UP000616151"/>
    </source>
</evidence>
<dbReference type="EMBL" id="JAENHL010000007">
    <property type="protein sequence ID" value="MBK1867493.1"/>
    <property type="molecule type" value="Genomic_DNA"/>
</dbReference>
<gene>
    <name evidence="1" type="ORF">JHL16_14140</name>
</gene>
<proteinExistence type="predicted"/>
<accession>A0ACC5R4G8</accession>
<protein>
    <submittedName>
        <fullName evidence="1">SIS domain-containing protein</fullName>
    </submittedName>
</protein>
<comment type="caution">
    <text evidence="1">The sequence shown here is derived from an EMBL/GenBank/DDBJ whole genome shotgun (WGS) entry which is preliminary data.</text>
</comment>
<name>A0ACC5R4G8_9HYPH</name>
<keyword evidence="2" id="KW-1185">Reference proteome</keyword>
<sequence>MTTLIDEYCDNITGILKRLVATQRNVLATAQDWIADALAQGGLVYVTGSGHSHMIAEEVFYRAGGAAAVQAILDPALMLHQGAQRSTVLERLEGYAEIVLEDYPIGPKDVLFVASNSGRNAFPIEAALFARDRGAKVIAITSTDHASRVTSRHQSGKMLADVADLVIDNQAPYGDACLAIPDSDKRMGSTSTISGAFIVNALMAEAVATLSRRGIPVDVYRSANSAGEAKEMSDIIARWRPRIRGL</sequence>
<evidence type="ECO:0000313" key="1">
    <source>
        <dbReference type="EMBL" id="MBK1867493.1"/>
    </source>
</evidence>
<organism evidence="1 2">
    <name type="scientific">Taklimakanibacter albus</name>
    <dbReference type="NCBI Taxonomy" id="2800327"/>
    <lineage>
        <taxon>Bacteria</taxon>
        <taxon>Pseudomonadati</taxon>
        <taxon>Pseudomonadota</taxon>
        <taxon>Alphaproteobacteria</taxon>
        <taxon>Hyphomicrobiales</taxon>
        <taxon>Aestuariivirgaceae</taxon>
        <taxon>Taklimakanibacter</taxon>
    </lineage>
</organism>
<dbReference type="Proteomes" id="UP000616151">
    <property type="component" value="Unassembled WGS sequence"/>
</dbReference>
<reference evidence="1" key="1">
    <citation type="submission" date="2021-01" db="EMBL/GenBank/DDBJ databases">
        <authorList>
            <person name="Sun Q."/>
        </authorList>
    </citation>
    <scope>NUCLEOTIDE SEQUENCE</scope>
    <source>
        <strain evidence="1">YIM B02566</strain>
    </source>
</reference>